<proteinExistence type="predicted"/>
<name>A0A820DVX1_9BILA</name>
<accession>A0A820DVX1</accession>
<gene>
    <name evidence="1" type="ORF">OTI717_LOCUS40002</name>
</gene>
<evidence type="ECO:0000313" key="1">
    <source>
        <dbReference type="EMBL" id="CAF4238437.1"/>
    </source>
</evidence>
<dbReference type="AlphaFoldDB" id="A0A820DVX1"/>
<comment type="caution">
    <text evidence="1">The sequence shown here is derived from an EMBL/GenBank/DDBJ whole genome shotgun (WGS) entry which is preliminary data.</text>
</comment>
<organism evidence="1 2">
    <name type="scientific">Rotaria sordida</name>
    <dbReference type="NCBI Taxonomy" id="392033"/>
    <lineage>
        <taxon>Eukaryota</taxon>
        <taxon>Metazoa</taxon>
        <taxon>Spiralia</taxon>
        <taxon>Gnathifera</taxon>
        <taxon>Rotifera</taxon>
        <taxon>Eurotatoria</taxon>
        <taxon>Bdelloidea</taxon>
        <taxon>Philodinida</taxon>
        <taxon>Philodinidae</taxon>
        <taxon>Rotaria</taxon>
    </lineage>
</organism>
<protein>
    <submittedName>
        <fullName evidence="1">Uncharacterized protein</fullName>
    </submittedName>
</protein>
<evidence type="ECO:0000313" key="2">
    <source>
        <dbReference type="Proteomes" id="UP000663823"/>
    </source>
</evidence>
<reference evidence="1" key="1">
    <citation type="submission" date="2021-02" db="EMBL/GenBank/DDBJ databases">
        <authorList>
            <person name="Nowell W R."/>
        </authorList>
    </citation>
    <scope>NUCLEOTIDE SEQUENCE</scope>
</reference>
<sequence length="148" mass="17309">DEVLVEVWSDTVIGCHPVVASYINSSITSQIFSENDEIWCDRHVLQSQYTLQIRSNFFQVFHQRFSPPPVPLLRSSSDLVIATNDSEQDRFYGSLFQRLQLNNLVHNEMKSSSIPFDYFCASVKQSILRRTFNICKKYFPRDLHKSRI</sequence>
<feature type="non-terminal residue" evidence="1">
    <location>
        <position position="1"/>
    </location>
</feature>
<dbReference type="PANTHER" id="PTHR46954:SF1">
    <property type="entry name" value="C2H2-TYPE DOMAIN-CONTAINING PROTEIN"/>
    <property type="match status" value="1"/>
</dbReference>
<dbReference type="PANTHER" id="PTHR46954">
    <property type="entry name" value="C2H2-TYPE DOMAIN-CONTAINING PROTEIN"/>
    <property type="match status" value="1"/>
</dbReference>
<dbReference type="Proteomes" id="UP000663823">
    <property type="component" value="Unassembled WGS sequence"/>
</dbReference>
<dbReference type="EMBL" id="CAJOAX010029247">
    <property type="protein sequence ID" value="CAF4238437.1"/>
    <property type="molecule type" value="Genomic_DNA"/>
</dbReference>